<dbReference type="RefSeq" id="XP_006036142.1">
    <property type="nucleotide sequence ID" value="XM_006036080.2"/>
</dbReference>
<accession>A0A1U8DVV4</accession>
<dbReference type="KEGG" id="asn:102385316"/>
<evidence type="ECO:0000313" key="1">
    <source>
        <dbReference type="Proteomes" id="UP000189705"/>
    </source>
</evidence>
<evidence type="ECO:0000313" key="2">
    <source>
        <dbReference type="RefSeq" id="XP_006036142.1"/>
    </source>
</evidence>
<sequence length="471" mass="52221">MPWYRQQCKHQPLLGSSHVNKSLWQQDCEYCPLQCPQPRGKQCMQQCLALYPLHQSVCKGSLPGMTVSSQHTCVAECLWPCESERPQPGCMAEQPLQQHVINSQLCCTRTAQNWHQTANSQPCCTTMTTEPQRATKGKAPCAPSVPNQECVNNRPPCAPSAPNQKCVNNRPPCAPSTPNQKCVNNCPPCGPPAANHSCCTKSLPCKPESPAEERQEESLLWESVPECLQLQDMTDSQGMTKCPQLLCMMDDLPPCMHTYPALQCKTTCTPPSSAQCPALQQCLASCPPLQAIQHPPLPRATNCSLPYDATHLPPPQQCWTTCPLTHPSNSTCPLLEQSIATCHLPPCVMEGLLPATTKYPRGRQHLHKHLPPSFMTKCFPSGMTAAAQQSCLTKRRRQRILRRPSLRPRMKCPLPQQCFAMRPLPPNATECLLPGTTECPPEQRAPAHLPQQHIAKARPWGVTGFPKYHRK</sequence>
<dbReference type="RefSeq" id="XP_014381400.1">
    <property type="nucleotide sequence ID" value="XM_014525914.1"/>
</dbReference>
<gene>
    <name evidence="2 3 4" type="primary">LOC102385316</name>
</gene>
<dbReference type="AlphaFoldDB" id="A0A1U8DVV4"/>
<dbReference type="OrthoDB" id="10314470at2759"/>
<proteinExistence type="predicted"/>
<dbReference type="Proteomes" id="UP000189705">
    <property type="component" value="Unplaced"/>
</dbReference>
<reference evidence="2 3" key="1">
    <citation type="submission" date="2025-04" db="UniProtKB">
        <authorList>
            <consortium name="RefSeq"/>
        </authorList>
    </citation>
    <scope>IDENTIFICATION</scope>
</reference>
<dbReference type="RefSeq" id="XP_014381399.1">
    <property type="nucleotide sequence ID" value="XM_014525913.1"/>
</dbReference>
<keyword evidence="1" id="KW-1185">Reference proteome</keyword>
<name>A0A1U8DVV4_ALLSI</name>
<organism evidence="1 4">
    <name type="scientific">Alligator sinensis</name>
    <name type="common">Chinese alligator</name>
    <dbReference type="NCBI Taxonomy" id="38654"/>
    <lineage>
        <taxon>Eukaryota</taxon>
        <taxon>Metazoa</taxon>
        <taxon>Chordata</taxon>
        <taxon>Craniata</taxon>
        <taxon>Vertebrata</taxon>
        <taxon>Euteleostomi</taxon>
        <taxon>Archelosauria</taxon>
        <taxon>Archosauria</taxon>
        <taxon>Crocodylia</taxon>
        <taxon>Alligatoridae</taxon>
        <taxon>Alligatorinae</taxon>
        <taxon>Alligator</taxon>
    </lineage>
</organism>
<evidence type="ECO:0000313" key="3">
    <source>
        <dbReference type="RefSeq" id="XP_014381399.1"/>
    </source>
</evidence>
<evidence type="ECO:0000313" key="4">
    <source>
        <dbReference type="RefSeq" id="XP_014381400.1"/>
    </source>
</evidence>
<dbReference type="GeneID" id="102385316"/>
<protein>
    <submittedName>
        <fullName evidence="2 3">Uncharacterized protein LOC102385316</fullName>
    </submittedName>
</protein>